<proteinExistence type="predicted"/>
<evidence type="ECO:0000313" key="4">
    <source>
        <dbReference type="EMBL" id="KUK78537.1"/>
    </source>
</evidence>
<dbReference type="InterPro" id="IPR050107">
    <property type="entry name" value="ABC_carbohydrate_import_ATPase"/>
</dbReference>
<dbReference type="Proteomes" id="UP000054092">
    <property type="component" value="Unassembled WGS sequence"/>
</dbReference>
<evidence type="ECO:0000256" key="2">
    <source>
        <dbReference type="ARBA" id="ARBA00022840"/>
    </source>
</evidence>
<evidence type="ECO:0000313" key="5">
    <source>
        <dbReference type="Proteomes" id="UP000054092"/>
    </source>
</evidence>
<keyword evidence="2 4" id="KW-0067">ATP-binding</keyword>
<sequence>MSQEIGQPVVEMKNIVKRFGTVEALRGVDFTVEKGKVHALIGDNGAGKSTLIKVLTGVHTPTSGEIYFEGKKVTISSPADARALGIETCYQDLALIPLMSIWRNFFLGREIYTNLGPVKWLHRLEMRRLCIEALHDIGIDIRSASEKVGKMSGGERQSIAIGRAIYFGAKLLILDEPTSALSVAETRKVLVYIENAKAQGLPVILITHNVSHIYQVSDFYTIIRQGCKVGTYRKGELTQEDIADLITGTREA</sequence>
<evidence type="ECO:0000256" key="1">
    <source>
        <dbReference type="ARBA" id="ARBA00022741"/>
    </source>
</evidence>
<evidence type="ECO:0000259" key="3">
    <source>
        <dbReference type="PROSITE" id="PS50893"/>
    </source>
</evidence>
<dbReference type="InterPro" id="IPR027417">
    <property type="entry name" value="P-loop_NTPase"/>
</dbReference>
<dbReference type="CDD" id="cd03216">
    <property type="entry name" value="ABC_Carb_Monos_I"/>
    <property type="match status" value="1"/>
</dbReference>
<dbReference type="Gene3D" id="3.40.50.300">
    <property type="entry name" value="P-loop containing nucleotide triphosphate hydrolases"/>
    <property type="match status" value="1"/>
</dbReference>
<gene>
    <name evidence="4" type="ORF">XD94_1690</name>
</gene>
<name>A0A124FXN1_9BACT</name>
<comment type="caution">
    <text evidence="4">The sequence shown here is derived from an EMBL/GenBank/DDBJ whole genome shotgun (WGS) entry which is preliminary data.</text>
</comment>
<organism evidence="4 5">
    <name type="scientific">Mesotoga prima</name>
    <dbReference type="NCBI Taxonomy" id="1184387"/>
    <lineage>
        <taxon>Bacteria</taxon>
        <taxon>Thermotogati</taxon>
        <taxon>Thermotogota</taxon>
        <taxon>Thermotogae</taxon>
        <taxon>Kosmotogales</taxon>
        <taxon>Kosmotogaceae</taxon>
        <taxon>Mesotoga</taxon>
    </lineage>
</organism>
<dbReference type="PANTHER" id="PTHR43790:SF8">
    <property type="entry name" value="SUGAR ABC TRANSPORTER ATP-BINDING PROTEIN"/>
    <property type="match status" value="1"/>
</dbReference>
<keyword evidence="1" id="KW-0547">Nucleotide-binding</keyword>
<dbReference type="GO" id="GO:0016887">
    <property type="term" value="F:ATP hydrolysis activity"/>
    <property type="evidence" value="ECO:0007669"/>
    <property type="project" value="InterPro"/>
</dbReference>
<dbReference type="PATRIC" id="fig|1184387.3.peg.76"/>
<dbReference type="EMBL" id="LGGP01000365">
    <property type="protein sequence ID" value="KUK78537.1"/>
    <property type="molecule type" value="Genomic_DNA"/>
</dbReference>
<dbReference type="GO" id="GO:0005524">
    <property type="term" value="F:ATP binding"/>
    <property type="evidence" value="ECO:0007669"/>
    <property type="project" value="UniProtKB-KW"/>
</dbReference>
<dbReference type="PROSITE" id="PS50893">
    <property type="entry name" value="ABC_TRANSPORTER_2"/>
    <property type="match status" value="1"/>
</dbReference>
<dbReference type="Pfam" id="PF00005">
    <property type="entry name" value="ABC_tran"/>
    <property type="match status" value="1"/>
</dbReference>
<dbReference type="SUPFAM" id="SSF52540">
    <property type="entry name" value="P-loop containing nucleoside triphosphate hydrolases"/>
    <property type="match status" value="1"/>
</dbReference>
<feature type="domain" description="ABC transporter" evidence="3">
    <location>
        <begin position="10"/>
        <end position="250"/>
    </location>
</feature>
<dbReference type="AlphaFoldDB" id="A0A124FXN1"/>
<dbReference type="InterPro" id="IPR003439">
    <property type="entry name" value="ABC_transporter-like_ATP-bd"/>
</dbReference>
<dbReference type="InterPro" id="IPR003593">
    <property type="entry name" value="AAA+_ATPase"/>
</dbReference>
<dbReference type="SMART" id="SM00382">
    <property type="entry name" value="AAA"/>
    <property type="match status" value="1"/>
</dbReference>
<accession>A0A124FXN1</accession>
<reference evidence="5" key="1">
    <citation type="journal article" date="2015" name="MBio">
        <title>Genome-Resolved Metagenomic Analysis Reveals Roles for Candidate Phyla and Other Microbial Community Members in Biogeochemical Transformations in Oil Reservoirs.</title>
        <authorList>
            <person name="Hu P."/>
            <person name="Tom L."/>
            <person name="Singh A."/>
            <person name="Thomas B.C."/>
            <person name="Baker B.J."/>
            <person name="Piceno Y.M."/>
            <person name="Andersen G.L."/>
            <person name="Banfield J.F."/>
        </authorList>
    </citation>
    <scope>NUCLEOTIDE SEQUENCE [LARGE SCALE GENOMIC DNA]</scope>
</reference>
<dbReference type="PANTHER" id="PTHR43790">
    <property type="entry name" value="CARBOHYDRATE TRANSPORT ATP-BINDING PROTEIN MG119-RELATED"/>
    <property type="match status" value="1"/>
</dbReference>
<protein>
    <submittedName>
        <fullName evidence="4">Monosaccharide ABC transporter ATP-binding protein, CUT2 family</fullName>
    </submittedName>
</protein>